<protein>
    <submittedName>
        <fullName evidence="1">Uncharacterized protein</fullName>
    </submittedName>
</protein>
<reference evidence="1 2" key="1">
    <citation type="journal article" date="2012" name="Nature">
        <title>Repeated polyploidization of Gossypium genomes and the evolution of spinnable cotton fibres.</title>
        <authorList>
            <person name="Paterson A.H."/>
            <person name="Wendel J.F."/>
            <person name="Gundlach H."/>
            <person name="Guo H."/>
            <person name="Jenkins J."/>
            <person name="Jin D."/>
            <person name="Llewellyn D."/>
            <person name="Showmaker K.C."/>
            <person name="Shu S."/>
            <person name="Udall J."/>
            <person name="Yoo M.J."/>
            <person name="Byers R."/>
            <person name="Chen W."/>
            <person name="Doron-Faigenboim A."/>
            <person name="Duke M.V."/>
            <person name="Gong L."/>
            <person name="Grimwood J."/>
            <person name="Grover C."/>
            <person name="Grupp K."/>
            <person name="Hu G."/>
            <person name="Lee T.H."/>
            <person name="Li J."/>
            <person name="Lin L."/>
            <person name="Liu T."/>
            <person name="Marler B.S."/>
            <person name="Page J.T."/>
            <person name="Roberts A.W."/>
            <person name="Romanel E."/>
            <person name="Sanders W.S."/>
            <person name="Szadkowski E."/>
            <person name="Tan X."/>
            <person name="Tang H."/>
            <person name="Xu C."/>
            <person name="Wang J."/>
            <person name="Wang Z."/>
            <person name="Zhang D."/>
            <person name="Zhang L."/>
            <person name="Ashrafi H."/>
            <person name="Bedon F."/>
            <person name="Bowers J.E."/>
            <person name="Brubaker C.L."/>
            <person name="Chee P.W."/>
            <person name="Das S."/>
            <person name="Gingle A.R."/>
            <person name="Haigler C.H."/>
            <person name="Harker D."/>
            <person name="Hoffmann L.V."/>
            <person name="Hovav R."/>
            <person name="Jones D.C."/>
            <person name="Lemke C."/>
            <person name="Mansoor S."/>
            <person name="ur Rahman M."/>
            <person name="Rainville L.N."/>
            <person name="Rambani A."/>
            <person name="Reddy U.K."/>
            <person name="Rong J.K."/>
            <person name="Saranga Y."/>
            <person name="Scheffler B.E."/>
            <person name="Scheffler J.A."/>
            <person name="Stelly D.M."/>
            <person name="Triplett B.A."/>
            <person name="Van Deynze A."/>
            <person name="Vaslin M.F."/>
            <person name="Waghmare V.N."/>
            <person name="Walford S.A."/>
            <person name="Wright R.J."/>
            <person name="Zaki E.A."/>
            <person name="Zhang T."/>
            <person name="Dennis E.S."/>
            <person name="Mayer K.F."/>
            <person name="Peterson D.G."/>
            <person name="Rokhsar D.S."/>
            <person name="Wang X."/>
            <person name="Schmutz J."/>
        </authorList>
    </citation>
    <scope>NUCLEOTIDE SEQUENCE [LARGE SCALE GENOMIC DNA]</scope>
</reference>
<organism evidence="1 2">
    <name type="scientific">Gossypium raimondii</name>
    <name type="common">Peruvian cotton</name>
    <name type="synonym">Gossypium klotzschianum subsp. raimondii</name>
    <dbReference type="NCBI Taxonomy" id="29730"/>
    <lineage>
        <taxon>Eukaryota</taxon>
        <taxon>Viridiplantae</taxon>
        <taxon>Streptophyta</taxon>
        <taxon>Embryophyta</taxon>
        <taxon>Tracheophyta</taxon>
        <taxon>Spermatophyta</taxon>
        <taxon>Magnoliopsida</taxon>
        <taxon>eudicotyledons</taxon>
        <taxon>Gunneridae</taxon>
        <taxon>Pentapetalae</taxon>
        <taxon>rosids</taxon>
        <taxon>malvids</taxon>
        <taxon>Malvales</taxon>
        <taxon>Malvaceae</taxon>
        <taxon>Malvoideae</taxon>
        <taxon>Gossypium</taxon>
    </lineage>
</organism>
<dbReference type="Proteomes" id="UP000032304">
    <property type="component" value="Chromosome 13"/>
</dbReference>
<gene>
    <name evidence="1" type="ORF">B456_013G162800</name>
</gene>
<keyword evidence="2" id="KW-1185">Reference proteome</keyword>
<evidence type="ECO:0000313" key="1">
    <source>
        <dbReference type="EMBL" id="KJB83954.1"/>
    </source>
</evidence>
<name>A0A0D2VKZ1_GOSRA</name>
<dbReference type="EMBL" id="CM001752">
    <property type="protein sequence ID" value="KJB83954.1"/>
    <property type="molecule type" value="Genomic_DNA"/>
</dbReference>
<sequence length="116" mass="13721">MKISPINDFLPCILSFFFFYLQNSWWVNSIHCFFWVSEHGFSNYSTRILHLHHLLCSHTLYWRSLRCLWLTGEDLEGNPTATCSLSRILQTDLDTSMHDHHPKQGLIDLQGLLLLW</sequence>
<proteinExistence type="predicted"/>
<accession>A0A0D2VKZ1</accession>
<dbReference type="AlphaFoldDB" id="A0A0D2VKZ1"/>
<dbReference type="Gramene" id="KJB83954">
    <property type="protein sequence ID" value="KJB83954"/>
    <property type="gene ID" value="B456_013G162800"/>
</dbReference>
<evidence type="ECO:0000313" key="2">
    <source>
        <dbReference type="Proteomes" id="UP000032304"/>
    </source>
</evidence>